<dbReference type="RefSeq" id="WP_310472088.1">
    <property type="nucleotide sequence ID" value="NZ_CP136522.1"/>
</dbReference>
<dbReference type="EMBL" id="CP136522">
    <property type="protein sequence ID" value="WOT04458.1"/>
    <property type="molecule type" value="Genomic_DNA"/>
</dbReference>
<evidence type="ECO:0000259" key="3">
    <source>
        <dbReference type="PROSITE" id="PS50977"/>
    </source>
</evidence>
<dbReference type="PRINTS" id="PR00455">
    <property type="entry name" value="HTHTETR"/>
</dbReference>
<proteinExistence type="predicted"/>
<dbReference type="Pfam" id="PF00440">
    <property type="entry name" value="TetR_N"/>
    <property type="match status" value="1"/>
</dbReference>
<keyword evidence="1 2" id="KW-0238">DNA-binding</keyword>
<keyword evidence="5" id="KW-1185">Reference proteome</keyword>
<dbReference type="PROSITE" id="PS50977">
    <property type="entry name" value="HTH_TETR_2"/>
    <property type="match status" value="1"/>
</dbReference>
<protein>
    <submittedName>
        <fullName evidence="4">TetR/AcrR family transcriptional regulator</fullName>
    </submittedName>
</protein>
<accession>A0ABZ0JXW9</accession>
<reference evidence="4 5" key="1">
    <citation type="submission" date="2023-10" db="EMBL/GenBank/DDBJ databases">
        <title>Complete genome sequence of Shewanella sp. DAU334.</title>
        <authorList>
            <person name="Lee Y.-S."/>
            <person name="Jeong H.-R."/>
            <person name="Hwang E.-J."/>
            <person name="Choi Y.-L."/>
            <person name="Kim G.-D."/>
        </authorList>
    </citation>
    <scope>NUCLEOTIDE SEQUENCE [LARGE SCALE GENOMIC DNA]</scope>
    <source>
        <strain evidence="4 5">DAU334</strain>
    </source>
</reference>
<dbReference type="InterPro" id="IPR009057">
    <property type="entry name" value="Homeodomain-like_sf"/>
</dbReference>
<evidence type="ECO:0000313" key="5">
    <source>
        <dbReference type="Proteomes" id="UP001529491"/>
    </source>
</evidence>
<gene>
    <name evidence="4" type="ORF">RGE70_14165</name>
</gene>
<dbReference type="InterPro" id="IPR001647">
    <property type="entry name" value="HTH_TetR"/>
</dbReference>
<dbReference type="Gene3D" id="1.10.357.10">
    <property type="entry name" value="Tetracycline Repressor, domain 2"/>
    <property type="match status" value="1"/>
</dbReference>
<evidence type="ECO:0000256" key="2">
    <source>
        <dbReference type="PROSITE-ProRule" id="PRU00335"/>
    </source>
</evidence>
<organism evidence="4 5">
    <name type="scientific">Shewanella youngdeokensis</name>
    <dbReference type="NCBI Taxonomy" id="2999068"/>
    <lineage>
        <taxon>Bacteria</taxon>
        <taxon>Pseudomonadati</taxon>
        <taxon>Pseudomonadota</taxon>
        <taxon>Gammaproteobacteria</taxon>
        <taxon>Alteromonadales</taxon>
        <taxon>Shewanellaceae</taxon>
        <taxon>Shewanella</taxon>
    </lineage>
</organism>
<evidence type="ECO:0000256" key="1">
    <source>
        <dbReference type="ARBA" id="ARBA00023125"/>
    </source>
</evidence>
<name>A0ABZ0JXW9_9GAMM</name>
<sequence length="252" mass="28950">MNNYLLNPSCVVSNILEQAEVVIKKQGMCSFKLVTIADLAGCSTKTLYNYFHNKEDIVTALFIRHINMLQQKVRLISSSEALSNKEKIIYTSMLDPMRCLTAEKGDLCLNFTAANPQIHQFASPEFIGNMQAVFFAMKENNEAMWRQAIDDGDLQSNKEDIVECMFMLMTLQRGAVVMGQNKFLRQFGYDNDARPTFNAICRQVNLLRWKEKCPALSYPNMLKTIFPLLDTNNTNQQHFDLLFESLKYPIEL</sequence>
<evidence type="ECO:0000313" key="4">
    <source>
        <dbReference type="EMBL" id="WOT04458.1"/>
    </source>
</evidence>
<feature type="domain" description="HTH tetR-type" evidence="3">
    <location>
        <begin position="9"/>
        <end position="69"/>
    </location>
</feature>
<dbReference type="SUPFAM" id="SSF46689">
    <property type="entry name" value="Homeodomain-like"/>
    <property type="match status" value="1"/>
</dbReference>
<dbReference type="Proteomes" id="UP001529491">
    <property type="component" value="Chromosome"/>
</dbReference>
<feature type="DNA-binding region" description="H-T-H motif" evidence="2">
    <location>
        <begin position="32"/>
        <end position="51"/>
    </location>
</feature>